<dbReference type="Proteomes" id="UP001552479">
    <property type="component" value="Unassembled WGS sequence"/>
</dbReference>
<sequence>MSAAFGDCYDPTGARYGIPTYPWRLAPDGLATRRQLRARGLRPGGQPIAAQVMFASRRRKSGAQVAYLYRIDAARPVRPMTSRKWGALALAMLARRTCPTCRQDAGYCIPASLGECVTCAYPEEQRAA</sequence>
<reference evidence="1 2" key="1">
    <citation type="submission" date="2024-06" db="EMBL/GenBank/DDBJ databases">
        <title>The Natural Products Discovery Center: Release of the First 8490 Sequenced Strains for Exploring Actinobacteria Biosynthetic Diversity.</title>
        <authorList>
            <person name="Kalkreuter E."/>
            <person name="Kautsar S.A."/>
            <person name="Yang D."/>
            <person name="Bader C.D."/>
            <person name="Teijaro C.N."/>
            <person name="Fluegel L."/>
            <person name="Davis C.M."/>
            <person name="Simpson J.R."/>
            <person name="Lauterbach L."/>
            <person name="Steele A.D."/>
            <person name="Gui C."/>
            <person name="Meng S."/>
            <person name="Li G."/>
            <person name="Viehrig K."/>
            <person name="Ye F."/>
            <person name="Su P."/>
            <person name="Kiefer A.F."/>
            <person name="Nichols A."/>
            <person name="Cepeda A.J."/>
            <person name="Yan W."/>
            <person name="Fan B."/>
            <person name="Jiang Y."/>
            <person name="Adhikari A."/>
            <person name="Zheng C.-J."/>
            <person name="Schuster L."/>
            <person name="Cowan T.M."/>
            <person name="Smanski M.J."/>
            <person name="Chevrette M.G."/>
            <person name="De Carvalho L.P.S."/>
            <person name="Shen B."/>
        </authorList>
    </citation>
    <scope>NUCLEOTIDE SEQUENCE [LARGE SCALE GENOMIC DNA]</scope>
    <source>
        <strain evidence="1 2">NPDC053791</strain>
    </source>
</reference>
<evidence type="ECO:0000313" key="1">
    <source>
        <dbReference type="EMBL" id="MEV4927895.1"/>
    </source>
</evidence>
<name>A0ABV3J5D8_9ACTN</name>
<organism evidence="1 2">
    <name type="scientific">Streptomyces roseoverticillatus</name>
    <dbReference type="NCBI Taxonomy" id="66429"/>
    <lineage>
        <taxon>Bacteria</taxon>
        <taxon>Bacillati</taxon>
        <taxon>Actinomycetota</taxon>
        <taxon>Actinomycetes</taxon>
        <taxon>Kitasatosporales</taxon>
        <taxon>Streptomycetaceae</taxon>
        <taxon>Streptomyces</taxon>
    </lineage>
</organism>
<gene>
    <name evidence="1" type="ORF">AB0L03_34685</name>
</gene>
<protein>
    <submittedName>
        <fullName evidence="1">RRQRL motif-containing zinc-binding protein</fullName>
    </submittedName>
</protein>
<dbReference type="RefSeq" id="WP_366090927.1">
    <property type="nucleotide sequence ID" value="NZ_JBFASG010000062.1"/>
</dbReference>
<proteinExistence type="predicted"/>
<comment type="caution">
    <text evidence="1">The sequence shown here is derived from an EMBL/GenBank/DDBJ whole genome shotgun (WGS) entry which is preliminary data.</text>
</comment>
<dbReference type="InterPro" id="IPR048142">
    <property type="entry name" value="QRL_CxxC_CxxC"/>
</dbReference>
<accession>A0ABV3J5D8</accession>
<dbReference type="EMBL" id="JBFASG010000062">
    <property type="protein sequence ID" value="MEV4927895.1"/>
    <property type="molecule type" value="Genomic_DNA"/>
</dbReference>
<dbReference type="NCBIfam" id="NF041638">
    <property type="entry name" value="QRL_CxxC_CxxC"/>
    <property type="match status" value="1"/>
</dbReference>
<keyword evidence="2" id="KW-1185">Reference proteome</keyword>
<evidence type="ECO:0000313" key="2">
    <source>
        <dbReference type="Proteomes" id="UP001552479"/>
    </source>
</evidence>